<proteinExistence type="predicted"/>
<evidence type="ECO:0000313" key="2">
    <source>
        <dbReference type="EMBL" id="SDR08334.1"/>
    </source>
</evidence>
<name>A0A1H1G530_9ACTN</name>
<evidence type="ECO:0000313" key="3">
    <source>
        <dbReference type="Proteomes" id="UP000199301"/>
    </source>
</evidence>
<accession>A0A1H1G530</accession>
<dbReference type="AlphaFoldDB" id="A0A1H1G530"/>
<sequence length="186" mass="21030">MIEVRPGGRRRIDRVLSPDYVGDVEQRGLDEVRELRDEAAQEETDLSYLRRMLHARIDIVRAEQRRRDEDGSATVVEELVGILSDNAVGPASGSGRYQTMEPSRAESHRRHVEALVSDVDLSDVMSLSSEKLDATLRAFESEEESVSTRRKQVQTVVDQLNEEIARRYREGVASVDELLAAERDGH</sequence>
<dbReference type="Pfam" id="PF22802">
    <property type="entry name" value="RsiG"/>
    <property type="match status" value="2"/>
</dbReference>
<evidence type="ECO:0000259" key="1">
    <source>
        <dbReference type="Pfam" id="PF22802"/>
    </source>
</evidence>
<dbReference type="STRING" id="995062.SAMN04489718_3428"/>
<dbReference type="InterPro" id="IPR055209">
    <property type="entry name" value="RsiG-like_dom"/>
</dbReference>
<organism evidence="2 3">
    <name type="scientific">Actinopolyspora saharensis</name>
    <dbReference type="NCBI Taxonomy" id="995062"/>
    <lineage>
        <taxon>Bacteria</taxon>
        <taxon>Bacillati</taxon>
        <taxon>Actinomycetota</taxon>
        <taxon>Actinomycetes</taxon>
        <taxon>Actinopolysporales</taxon>
        <taxon>Actinopolysporaceae</taxon>
        <taxon>Actinopolyspora</taxon>
    </lineage>
</organism>
<dbReference type="CDD" id="cd21107">
    <property type="entry name" value="RsiG"/>
    <property type="match status" value="1"/>
</dbReference>
<feature type="domain" description="RsiG-like" evidence="1">
    <location>
        <begin position="22"/>
        <end position="83"/>
    </location>
</feature>
<dbReference type="InterPro" id="IPR049575">
    <property type="entry name" value="RsiG-like"/>
</dbReference>
<feature type="domain" description="RsiG-like" evidence="1">
    <location>
        <begin position="119"/>
        <end position="180"/>
    </location>
</feature>
<keyword evidence="3" id="KW-1185">Reference proteome</keyword>
<dbReference type="RefSeq" id="WP_092525530.1">
    <property type="nucleotide sequence ID" value="NZ_FNKO01000002.1"/>
</dbReference>
<gene>
    <name evidence="2" type="ORF">SAMN04489718_3428</name>
</gene>
<dbReference type="Proteomes" id="UP000199301">
    <property type="component" value="Unassembled WGS sequence"/>
</dbReference>
<dbReference type="OrthoDB" id="5182641at2"/>
<protein>
    <recommendedName>
        <fullName evidence="1">RsiG-like domain-containing protein</fullName>
    </recommendedName>
</protein>
<reference evidence="3" key="1">
    <citation type="submission" date="2016-10" db="EMBL/GenBank/DDBJ databases">
        <authorList>
            <person name="Varghese N."/>
            <person name="Submissions S."/>
        </authorList>
    </citation>
    <scope>NUCLEOTIDE SEQUENCE [LARGE SCALE GENOMIC DNA]</scope>
    <source>
        <strain evidence="3">DSM 45459</strain>
    </source>
</reference>
<dbReference type="EMBL" id="FNKO01000002">
    <property type="protein sequence ID" value="SDR08334.1"/>
    <property type="molecule type" value="Genomic_DNA"/>
</dbReference>